<dbReference type="InterPro" id="IPR056585">
    <property type="entry name" value="Leprecan_dom"/>
</dbReference>
<dbReference type="GO" id="GO:0005783">
    <property type="term" value="C:endoplasmic reticulum"/>
    <property type="evidence" value="ECO:0007669"/>
    <property type="project" value="TreeGrafter"/>
</dbReference>
<dbReference type="PANTHER" id="PTHR13986">
    <property type="entry name" value="PROTEIN LYSINE HYDROXYLATION COMPLEX COMPONENT"/>
    <property type="match status" value="1"/>
</dbReference>
<evidence type="ECO:0000256" key="3">
    <source>
        <dbReference type="ARBA" id="ARBA00023180"/>
    </source>
</evidence>
<dbReference type="Proteomes" id="UP000887581">
    <property type="component" value="Unplaced"/>
</dbReference>
<dbReference type="Pfam" id="PF23557">
    <property type="entry name" value="TPR_leprecan"/>
    <property type="match status" value="1"/>
</dbReference>
<sequence>MMWSGSGGTNCSAGVRPKLVKTAIALLPFHSSSMMMMHHTIIYLFIPLQLFIVNVGCTADEPEVTFEQLYKYGKNEYTMGNWNDCIAFFLRSIEDFDYFVDENVWCRQKCAREHKKNRQTGSSMLTCDQCFAELKDAQEDIAEIAMMYTNAQHALCLFRCKSDRLTSMRPPLNDPEVFEEFQLRKPYQYLQICYWKEKDLASAVKSAYTYLVANPKDQETLDNLAFYMEQDGYSDNMLIDARQMKYEASYMRGVKAYNDGDWELCVSEFENSVKQFFDEEQKCRHICEDKLNWETFDSANPEIAIITTSIYLSVLRCKHDCVKKLSQVNGHDVGFILPTYYEYLHVCYYKLNRGRDVCESVANSILLNPSNPIMRRNRLFYSKTYRNDDLFKPSDEIVEFHKRYAIERLFLEFVDERFKFEDNELPAERVDDRLPLDITIPINDDFDYSAIEKDLLTEGECSALSIAAIFETRTAQQKQLLIDLTDRVAVRYRTRTQYYSLTCSPETAPPKCPHHSLIVSVDRPSCSTFVIDPQPNSCVLIFCVG</sequence>
<dbReference type="PANTHER" id="PTHR13986:SF8">
    <property type="entry name" value="PROLYL 3-HYDROXYLASE 1-LIKE PROTEIN"/>
    <property type="match status" value="1"/>
</dbReference>
<keyword evidence="5" id="KW-1185">Reference proteome</keyword>
<dbReference type="AlphaFoldDB" id="A0A915PMN8"/>
<dbReference type="GO" id="GO:0005518">
    <property type="term" value="F:collagen binding"/>
    <property type="evidence" value="ECO:0007669"/>
    <property type="project" value="TreeGrafter"/>
</dbReference>
<evidence type="ECO:0000256" key="1">
    <source>
        <dbReference type="ARBA" id="ARBA00006487"/>
    </source>
</evidence>
<feature type="domain" description="Leprecan-like alpha-helical" evidence="4">
    <location>
        <begin position="66"/>
        <end position="383"/>
    </location>
</feature>
<evidence type="ECO:0000313" key="6">
    <source>
        <dbReference type="WBParaSite" id="sdigi.contig255.g6732.t1"/>
    </source>
</evidence>
<keyword evidence="2" id="KW-0732">Signal</keyword>
<organism evidence="5 6">
    <name type="scientific">Setaria digitata</name>
    <dbReference type="NCBI Taxonomy" id="48799"/>
    <lineage>
        <taxon>Eukaryota</taxon>
        <taxon>Metazoa</taxon>
        <taxon>Ecdysozoa</taxon>
        <taxon>Nematoda</taxon>
        <taxon>Chromadorea</taxon>
        <taxon>Rhabditida</taxon>
        <taxon>Spirurina</taxon>
        <taxon>Spiruromorpha</taxon>
        <taxon>Filarioidea</taxon>
        <taxon>Setariidae</taxon>
        <taxon>Setaria</taxon>
    </lineage>
</organism>
<protein>
    <submittedName>
        <fullName evidence="6">Cartilage-associated protein</fullName>
    </submittedName>
</protein>
<dbReference type="InterPro" id="IPR052284">
    <property type="entry name" value="Collagen_mod_leprecan"/>
</dbReference>
<comment type="similarity">
    <text evidence="1">Belongs to the leprecan family.</text>
</comment>
<dbReference type="GO" id="GO:0030199">
    <property type="term" value="P:collagen fibril organization"/>
    <property type="evidence" value="ECO:0007669"/>
    <property type="project" value="TreeGrafter"/>
</dbReference>
<reference evidence="6" key="1">
    <citation type="submission" date="2022-11" db="UniProtKB">
        <authorList>
            <consortium name="WormBaseParasite"/>
        </authorList>
    </citation>
    <scope>IDENTIFICATION</scope>
</reference>
<keyword evidence="3" id="KW-0325">Glycoprotein</keyword>
<dbReference type="WBParaSite" id="sdigi.contig255.g6732.t1">
    <property type="protein sequence ID" value="sdigi.contig255.g6732.t1"/>
    <property type="gene ID" value="sdigi.contig255.g6732"/>
</dbReference>
<dbReference type="Gene3D" id="1.25.40.10">
    <property type="entry name" value="Tetratricopeptide repeat domain"/>
    <property type="match status" value="2"/>
</dbReference>
<evidence type="ECO:0000259" key="4">
    <source>
        <dbReference type="Pfam" id="PF23557"/>
    </source>
</evidence>
<evidence type="ECO:0000313" key="5">
    <source>
        <dbReference type="Proteomes" id="UP000887581"/>
    </source>
</evidence>
<dbReference type="InterPro" id="IPR011990">
    <property type="entry name" value="TPR-like_helical_dom_sf"/>
</dbReference>
<proteinExistence type="inferred from homology"/>
<evidence type="ECO:0000256" key="2">
    <source>
        <dbReference type="ARBA" id="ARBA00022729"/>
    </source>
</evidence>
<accession>A0A915PMN8</accession>
<name>A0A915PMN8_9BILA</name>